<feature type="region of interest" description="Disordered" evidence="1">
    <location>
        <begin position="265"/>
        <end position="291"/>
    </location>
</feature>
<reference evidence="3" key="1">
    <citation type="submission" date="2016-10" db="EMBL/GenBank/DDBJ databases">
        <authorList>
            <person name="Varghese N."/>
        </authorList>
    </citation>
    <scope>NUCLEOTIDE SEQUENCE [LARGE SCALE GENOMIC DNA]</scope>
    <source>
        <strain evidence="3">DSM 45096 / BCRC 16803 / CGMCC 4.1857 / CIP 109030 / JCM 12277 / KCTC 19219 / NBRC 100920 / 33214</strain>
    </source>
</reference>
<organism evidence="2 3">
    <name type="scientific">Streptacidiphilus jiangxiensis</name>
    <dbReference type="NCBI Taxonomy" id="235985"/>
    <lineage>
        <taxon>Bacteria</taxon>
        <taxon>Bacillati</taxon>
        <taxon>Actinomycetota</taxon>
        <taxon>Actinomycetes</taxon>
        <taxon>Kitasatosporales</taxon>
        <taxon>Streptomycetaceae</taxon>
        <taxon>Streptacidiphilus</taxon>
    </lineage>
</organism>
<keyword evidence="3" id="KW-1185">Reference proteome</keyword>
<accession>A0A1H7IUS7</accession>
<keyword evidence="2" id="KW-0808">Transferase</keyword>
<dbReference type="STRING" id="235985.SAMN05414137_10324"/>
<sequence length="291" mass="32045">MSRSGRFIPTDVLDCHARLMVFALLDLYSSVEHLSALLAKAGKVFAAFDAQDSGCWSAGVEADDGQRWFVKLAGTSAGESAMRRVQELHRQVRHPSIIPVVHSFACADGLVNIYPWADGDVLYHPTTDARPDRTLATHPMACFRSLPLPRVETALDTVLDAHQAICAAGWVAVDFYDGCLLYDFGTHVMRLIDLDEYRPGPFTVPGDRLPGSSRYLAPEERRHGALVDERTTVHALGRMLRLLMDGGDMEADWRGTPAQLAVVTRATDPDPSRRQPTVSALRETWHGAGRA</sequence>
<evidence type="ECO:0000256" key="1">
    <source>
        <dbReference type="SAM" id="MobiDB-lite"/>
    </source>
</evidence>
<proteinExistence type="predicted"/>
<gene>
    <name evidence="2" type="ORF">SAMN05414137_10324</name>
</gene>
<dbReference type="SUPFAM" id="SSF56112">
    <property type="entry name" value="Protein kinase-like (PK-like)"/>
    <property type="match status" value="1"/>
</dbReference>
<protein>
    <submittedName>
        <fullName evidence="2">Serine/threonine protein kinase</fullName>
    </submittedName>
</protein>
<dbReference type="AlphaFoldDB" id="A0A1H7IUS7"/>
<name>A0A1H7IUS7_STRJI</name>
<evidence type="ECO:0000313" key="3">
    <source>
        <dbReference type="Proteomes" id="UP000183015"/>
    </source>
</evidence>
<dbReference type="Proteomes" id="UP000183015">
    <property type="component" value="Unassembled WGS sequence"/>
</dbReference>
<dbReference type="GO" id="GO:0004674">
    <property type="term" value="F:protein serine/threonine kinase activity"/>
    <property type="evidence" value="ECO:0007669"/>
    <property type="project" value="UniProtKB-KW"/>
</dbReference>
<evidence type="ECO:0000313" key="2">
    <source>
        <dbReference type="EMBL" id="SEK66263.1"/>
    </source>
</evidence>
<dbReference type="EMBL" id="FOAZ01000003">
    <property type="protein sequence ID" value="SEK66263.1"/>
    <property type="molecule type" value="Genomic_DNA"/>
</dbReference>
<dbReference type="eggNOG" id="COG0515">
    <property type="taxonomic scope" value="Bacteria"/>
</dbReference>
<keyword evidence="2" id="KW-0418">Kinase</keyword>
<keyword evidence="2" id="KW-0723">Serine/threonine-protein kinase</keyword>
<dbReference type="InterPro" id="IPR011009">
    <property type="entry name" value="Kinase-like_dom_sf"/>
</dbReference>